<keyword evidence="1" id="KW-0812">Transmembrane</keyword>
<evidence type="ECO:0008006" key="4">
    <source>
        <dbReference type="Google" id="ProtNLM"/>
    </source>
</evidence>
<reference evidence="2 3" key="1">
    <citation type="submission" date="2018-08" db="EMBL/GenBank/DDBJ databases">
        <title>Genome sequence of strict halophilic Halobacillus trueperi SS1 isolated from Lunsu, a salty water body of North West Himalayas.</title>
        <authorList>
            <person name="Gupta S."/>
            <person name="Sharma P."/>
            <person name="Dev K."/>
            <person name="Baumler D."/>
            <person name="Sourirajan A."/>
        </authorList>
    </citation>
    <scope>NUCLEOTIDE SEQUENCE [LARGE SCALE GENOMIC DNA]</scope>
    <source>
        <strain evidence="2 3">SS1</strain>
    </source>
</reference>
<dbReference type="RefSeq" id="WP_115894614.1">
    <property type="nucleotide sequence ID" value="NZ_QTLC01000050.1"/>
</dbReference>
<feature type="transmembrane region" description="Helical" evidence="1">
    <location>
        <begin position="27"/>
        <end position="48"/>
    </location>
</feature>
<organism evidence="2 3">
    <name type="scientific">Halobacillus trueperi</name>
    <dbReference type="NCBI Taxonomy" id="156205"/>
    <lineage>
        <taxon>Bacteria</taxon>
        <taxon>Bacillati</taxon>
        <taxon>Bacillota</taxon>
        <taxon>Bacilli</taxon>
        <taxon>Bacillales</taxon>
        <taxon>Bacillaceae</taxon>
        <taxon>Halobacillus</taxon>
    </lineage>
</organism>
<proteinExistence type="predicted"/>
<evidence type="ECO:0000256" key="1">
    <source>
        <dbReference type="SAM" id="Phobius"/>
    </source>
</evidence>
<name>A0A3D8VLG6_9BACI</name>
<evidence type="ECO:0000313" key="3">
    <source>
        <dbReference type="Proteomes" id="UP000257032"/>
    </source>
</evidence>
<dbReference type="EMBL" id="QTLC01000050">
    <property type="protein sequence ID" value="RDY70185.1"/>
    <property type="molecule type" value="Genomic_DNA"/>
</dbReference>
<sequence length="149" mass="17822">MYHARPPRWVIPLFAPIFISDLREQEITILTVLSFAVILLIFGISYQLKVDRTIEYHMWFFHFRVWGKRFNPEDLHKIVFKDAGWGTPAGTIKKKRGFPIRVVNFDSVEVLADLEDFAERYHIRIEERKFYRTVYDKKKSKEKQGANNE</sequence>
<accession>A0A3D8VLG6</accession>
<protein>
    <recommendedName>
        <fullName evidence="4">DUF5673 domain-containing protein</fullName>
    </recommendedName>
</protein>
<comment type="caution">
    <text evidence="2">The sequence shown here is derived from an EMBL/GenBank/DDBJ whole genome shotgun (WGS) entry which is preliminary data.</text>
</comment>
<gene>
    <name evidence="2" type="ORF">DXT76_14865</name>
</gene>
<keyword evidence="1" id="KW-0472">Membrane</keyword>
<keyword evidence="1" id="KW-1133">Transmembrane helix</keyword>
<evidence type="ECO:0000313" key="2">
    <source>
        <dbReference type="EMBL" id="RDY70185.1"/>
    </source>
</evidence>
<dbReference type="Proteomes" id="UP000257032">
    <property type="component" value="Unassembled WGS sequence"/>
</dbReference>
<dbReference type="AlphaFoldDB" id="A0A3D8VLG6"/>